<reference evidence="1" key="1">
    <citation type="journal article" date="2022" name="Arch. Microbiol.">
        <title>Pseudodesulfovibrio sediminis sp. nov., a mesophilic and neutrophilic sulfate-reducing bacterium isolated from sediment of a brackish lake.</title>
        <authorList>
            <person name="Takahashi A."/>
            <person name="Kojima H."/>
            <person name="Watanabe M."/>
            <person name="Fukui M."/>
        </authorList>
    </citation>
    <scope>NUCLEOTIDE SEQUENCE</scope>
    <source>
        <strain evidence="1">SF6</strain>
    </source>
</reference>
<keyword evidence="2" id="KW-1185">Reference proteome</keyword>
<organism evidence="1 2">
    <name type="scientific">Pseudodesulfovibrio sediminis</name>
    <dbReference type="NCBI Taxonomy" id="2810563"/>
    <lineage>
        <taxon>Bacteria</taxon>
        <taxon>Pseudomonadati</taxon>
        <taxon>Thermodesulfobacteriota</taxon>
        <taxon>Desulfovibrionia</taxon>
        <taxon>Desulfovibrionales</taxon>
        <taxon>Desulfovibrionaceae</taxon>
    </lineage>
</organism>
<dbReference type="Proteomes" id="UP001053296">
    <property type="component" value="Chromosome"/>
</dbReference>
<evidence type="ECO:0000313" key="1">
    <source>
        <dbReference type="EMBL" id="BCS89545.1"/>
    </source>
</evidence>
<gene>
    <name evidence="1" type="ORF">PSDVSF_27870</name>
</gene>
<dbReference type="EMBL" id="AP024485">
    <property type="protein sequence ID" value="BCS89545.1"/>
    <property type="molecule type" value="Genomic_DNA"/>
</dbReference>
<sequence>MTISPPSKVNTGLPLEPEVLCSGVDSLYFTLDLVWPNDLFFQVLDMFQDQARKTGMPQPIFIEIPEMDDRLLFNVLPNGSAGYKWIISGNEFSIRFSNQLRPNSRPNAIVEIRSETLWRRGVPNSIDVSLAALKEWSAHIMKIKPNRIDLCMDLFIPSHYWGVELFDHTVTRSRNINHYFKSNMLTGVTIGKGKLSARLYDKELEIQTISKKLWMHKVWRIDKVPENKKVIRVEFQIMREAIKELGIDDLVDGIGFMDALWGYCTKKWLKFRSNPGKHHTQRKTLPWWSMVQNSFQGTCDPVPAIRAKAVRTTQLQLSHQLLGIATSLAATDDDFGRPSLFDVYTLEHLSKVFWKAVRLTKITNEKVIEKVNNKRAKNHRGKLNYQVKNCDRLELGLPADKLTLAIQDDLTWELYDDAP</sequence>
<name>A0ABN6EWI5_9BACT</name>
<dbReference type="RefSeq" id="WP_229591514.1">
    <property type="nucleotide sequence ID" value="NZ_AP024485.1"/>
</dbReference>
<protein>
    <recommendedName>
        <fullName evidence="3">Replication initiation factor</fullName>
    </recommendedName>
</protein>
<evidence type="ECO:0008006" key="3">
    <source>
        <dbReference type="Google" id="ProtNLM"/>
    </source>
</evidence>
<proteinExistence type="predicted"/>
<accession>A0ABN6EWI5</accession>
<evidence type="ECO:0000313" key="2">
    <source>
        <dbReference type="Proteomes" id="UP001053296"/>
    </source>
</evidence>